<dbReference type="PANTHER" id="PTHR37984:SF5">
    <property type="entry name" value="PROTEIN NYNRIN-LIKE"/>
    <property type="match status" value="1"/>
</dbReference>
<dbReference type="EMBL" id="CAJNOW010004328">
    <property type="protein sequence ID" value="CAF1413449.1"/>
    <property type="molecule type" value="Genomic_DNA"/>
</dbReference>
<dbReference type="GO" id="GO:0004519">
    <property type="term" value="F:endonuclease activity"/>
    <property type="evidence" value="ECO:0007669"/>
    <property type="project" value="UniProtKB-KW"/>
</dbReference>
<dbReference type="Proteomes" id="UP000663855">
    <property type="component" value="Unassembled WGS sequence"/>
</dbReference>
<sequence length="228" mass="25964">MLDFPDDTQPIFLSTDASKIGLGGILYQEIHGVKRILYYHSELLSSSQNRFHSIELEALTIFKCITRMKSFLLGRDIIILTDKCPLCHMMNKTISNKRVEKISLLLQEFNITQLIHVKEKHNCLPDYLSRHPISYDDELLDSEYGLGFRRDKSSSVQFIGAMVNRSKVRAASTHVSPYSLQRPQFSSAVSSSSTPATISSSSPIEEFDITQLQQHQNNDIQIQKLLMI</sequence>
<evidence type="ECO:0000313" key="11">
    <source>
        <dbReference type="Proteomes" id="UP000663834"/>
    </source>
</evidence>
<dbReference type="SUPFAM" id="SSF56672">
    <property type="entry name" value="DNA/RNA polymerases"/>
    <property type="match status" value="1"/>
</dbReference>
<dbReference type="InterPro" id="IPR050951">
    <property type="entry name" value="Retrovirus_Pol_polyprotein"/>
</dbReference>
<evidence type="ECO:0000256" key="4">
    <source>
        <dbReference type="ARBA" id="ARBA00022759"/>
    </source>
</evidence>
<evidence type="ECO:0000256" key="5">
    <source>
        <dbReference type="ARBA" id="ARBA00022801"/>
    </source>
</evidence>
<dbReference type="Proteomes" id="UP000681967">
    <property type="component" value="Unassembled WGS sequence"/>
</dbReference>
<comment type="caution">
    <text evidence="9">The sequence shown here is derived from an EMBL/GenBank/DDBJ whole genome shotgun (WGS) entry which is preliminary data.</text>
</comment>
<keyword evidence="4" id="KW-0255">Endonuclease</keyword>
<evidence type="ECO:0000313" key="10">
    <source>
        <dbReference type="EMBL" id="CAF4090158.1"/>
    </source>
</evidence>
<dbReference type="OrthoDB" id="422540at2759"/>
<keyword evidence="1" id="KW-0808">Transferase</keyword>
<feature type="domain" description="Reverse transcriptase RNase H-like" evidence="7">
    <location>
        <begin position="6"/>
        <end position="109"/>
    </location>
</feature>
<proteinExistence type="predicted"/>
<evidence type="ECO:0000256" key="3">
    <source>
        <dbReference type="ARBA" id="ARBA00022722"/>
    </source>
</evidence>
<name>A0A815LSS1_9BILA</name>
<keyword evidence="6" id="KW-0695">RNA-directed DNA polymerase</keyword>
<keyword evidence="2" id="KW-0548">Nucleotidyltransferase</keyword>
<dbReference type="Proteomes" id="UP000663834">
    <property type="component" value="Unassembled WGS sequence"/>
</dbReference>
<dbReference type="InterPro" id="IPR043502">
    <property type="entry name" value="DNA/RNA_pol_sf"/>
</dbReference>
<dbReference type="EMBL" id="CAJNOV010008085">
    <property type="protein sequence ID" value="CAF1310144.1"/>
    <property type="molecule type" value="Genomic_DNA"/>
</dbReference>
<reference evidence="9" key="1">
    <citation type="submission" date="2021-02" db="EMBL/GenBank/DDBJ databases">
        <authorList>
            <person name="Nowell W R."/>
        </authorList>
    </citation>
    <scope>NUCLEOTIDE SEQUENCE</scope>
</reference>
<evidence type="ECO:0000313" key="9">
    <source>
        <dbReference type="EMBL" id="CAF1413449.1"/>
    </source>
</evidence>
<evidence type="ECO:0000256" key="2">
    <source>
        <dbReference type="ARBA" id="ARBA00022695"/>
    </source>
</evidence>
<dbReference type="AlphaFoldDB" id="A0A815LSS1"/>
<keyword evidence="3" id="KW-0540">Nuclease</keyword>
<gene>
    <name evidence="10" type="ORF">BYL167_LOCUS18557</name>
    <name evidence="8" type="ORF">CJN711_LOCUS17390</name>
    <name evidence="9" type="ORF">KQP761_LOCUS10257</name>
</gene>
<protein>
    <recommendedName>
        <fullName evidence="7">Reverse transcriptase RNase H-like domain-containing protein</fullName>
    </recommendedName>
</protein>
<dbReference type="InterPro" id="IPR041373">
    <property type="entry name" value="RT_RNaseH"/>
</dbReference>
<dbReference type="GO" id="GO:0016787">
    <property type="term" value="F:hydrolase activity"/>
    <property type="evidence" value="ECO:0007669"/>
    <property type="project" value="UniProtKB-KW"/>
</dbReference>
<evidence type="ECO:0000259" key="7">
    <source>
        <dbReference type="Pfam" id="PF17917"/>
    </source>
</evidence>
<evidence type="ECO:0000313" key="8">
    <source>
        <dbReference type="EMBL" id="CAF1310144.1"/>
    </source>
</evidence>
<evidence type="ECO:0000256" key="1">
    <source>
        <dbReference type="ARBA" id="ARBA00022679"/>
    </source>
</evidence>
<organism evidence="9 11">
    <name type="scientific">Rotaria magnacalcarata</name>
    <dbReference type="NCBI Taxonomy" id="392030"/>
    <lineage>
        <taxon>Eukaryota</taxon>
        <taxon>Metazoa</taxon>
        <taxon>Spiralia</taxon>
        <taxon>Gnathifera</taxon>
        <taxon>Rotifera</taxon>
        <taxon>Eurotatoria</taxon>
        <taxon>Bdelloidea</taxon>
        <taxon>Philodinida</taxon>
        <taxon>Philodinidae</taxon>
        <taxon>Rotaria</taxon>
    </lineage>
</organism>
<dbReference type="Pfam" id="PF17917">
    <property type="entry name" value="RT_RNaseH"/>
    <property type="match status" value="1"/>
</dbReference>
<dbReference type="GO" id="GO:0003964">
    <property type="term" value="F:RNA-directed DNA polymerase activity"/>
    <property type="evidence" value="ECO:0007669"/>
    <property type="project" value="UniProtKB-KW"/>
</dbReference>
<keyword evidence="5" id="KW-0378">Hydrolase</keyword>
<accession>A0A815LSS1</accession>
<dbReference type="CDD" id="cd09274">
    <property type="entry name" value="RNase_HI_RT_Ty3"/>
    <property type="match status" value="1"/>
</dbReference>
<dbReference type="PANTHER" id="PTHR37984">
    <property type="entry name" value="PROTEIN CBG26694"/>
    <property type="match status" value="1"/>
</dbReference>
<evidence type="ECO:0000256" key="6">
    <source>
        <dbReference type="ARBA" id="ARBA00022918"/>
    </source>
</evidence>
<dbReference type="EMBL" id="CAJOBH010007644">
    <property type="protein sequence ID" value="CAF4090158.1"/>
    <property type="molecule type" value="Genomic_DNA"/>
</dbReference>